<dbReference type="EMBL" id="KK102520">
    <property type="protein sequence ID" value="KIY97558.1"/>
    <property type="molecule type" value="Genomic_DNA"/>
</dbReference>
<reference evidence="2 3" key="1">
    <citation type="journal article" date="2013" name="BMC Genomics">
        <title>Reconstruction of the lipid metabolism for the microalga Monoraphidium neglectum from its genome sequence reveals characteristics suitable for biofuel production.</title>
        <authorList>
            <person name="Bogen C."/>
            <person name="Al-Dilaimi A."/>
            <person name="Albersmeier A."/>
            <person name="Wichmann J."/>
            <person name="Grundmann M."/>
            <person name="Rupp O."/>
            <person name="Lauersen K.J."/>
            <person name="Blifernez-Klassen O."/>
            <person name="Kalinowski J."/>
            <person name="Goesmann A."/>
            <person name="Mussgnug J.H."/>
            <person name="Kruse O."/>
        </authorList>
    </citation>
    <scope>NUCLEOTIDE SEQUENCE [LARGE SCALE GENOMIC DNA]</scope>
    <source>
        <strain evidence="2 3">SAG 48.87</strain>
    </source>
</reference>
<sequence>MLIADPASQHPDALTVESGGAGSAARGLLLIGDLGLGPGGDSEGGGSGGFGGDEGDDGMLRPPSLGFQVLPLARTRPQRITGGVNASGGTGAGRGGGTVA</sequence>
<organism evidence="2 3">
    <name type="scientific">Monoraphidium neglectum</name>
    <dbReference type="NCBI Taxonomy" id="145388"/>
    <lineage>
        <taxon>Eukaryota</taxon>
        <taxon>Viridiplantae</taxon>
        <taxon>Chlorophyta</taxon>
        <taxon>core chlorophytes</taxon>
        <taxon>Chlorophyceae</taxon>
        <taxon>CS clade</taxon>
        <taxon>Sphaeropleales</taxon>
        <taxon>Selenastraceae</taxon>
        <taxon>Monoraphidium</taxon>
    </lineage>
</organism>
<dbReference type="GeneID" id="25727565"/>
<name>A0A0D2KPM3_9CHLO</name>
<dbReference type="AlphaFoldDB" id="A0A0D2KPM3"/>
<feature type="compositionally biased region" description="Gly residues" evidence="1">
    <location>
        <begin position="85"/>
        <end position="100"/>
    </location>
</feature>
<keyword evidence="3" id="KW-1185">Reference proteome</keyword>
<evidence type="ECO:0000313" key="2">
    <source>
        <dbReference type="EMBL" id="KIY97558.1"/>
    </source>
</evidence>
<dbReference type="RefSeq" id="XP_013896578.1">
    <property type="nucleotide sequence ID" value="XM_014041124.1"/>
</dbReference>
<evidence type="ECO:0000313" key="3">
    <source>
        <dbReference type="Proteomes" id="UP000054498"/>
    </source>
</evidence>
<dbReference type="Proteomes" id="UP000054498">
    <property type="component" value="Unassembled WGS sequence"/>
</dbReference>
<protein>
    <submittedName>
        <fullName evidence="2">Uncharacterized protein</fullName>
    </submittedName>
</protein>
<feature type="compositionally biased region" description="Gly residues" evidence="1">
    <location>
        <begin position="35"/>
        <end position="52"/>
    </location>
</feature>
<accession>A0A0D2KPM3</accession>
<gene>
    <name evidence="2" type="ORF">MNEG_10406</name>
</gene>
<dbReference type="KEGG" id="mng:MNEG_10406"/>
<feature type="region of interest" description="Disordered" evidence="1">
    <location>
        <begin position="35"/>
        <end position="100"/>
    </location>
</feature>
<evidence type="ECO:0000256" key="1">
    <source>
        <dbReference type="SAM" id="MobiDB-lite"/>
    </source>
</evidence>
<proteinExistence type="predicted"/>